<dbReference type="InterPro" id="IPR013783">
    <property type="entry name" value="Ig-like_fold"/>
</dbReference>
<dbReference type="EMBL" id="LRDB01000001">
    <property type="protein sequence ID" value="KYG83676.1"/>
    <property type="molecule type" value="Genomic_DNA"/>
</dbReference>
<dbReference type="Gene3D" id="2.60.40.3710">
    <property type="match status" value="1"/>
</dbReference>
<sequence>MTRIQTLFILILLSLLGCARVSSPTGGPEDKDPPVLINSSPKDGQTLFNEKTITLVFDEAVTTKSIDNNLIITPSIEGNFKTRIKRNTVYLLFDSTWRENTTYSFNFGNTIQDLNEGNVPSNLYLSFSTGATIDSLTLSGKITNLYTAEPVKEALVSLYPSSDTLNITSGAALYLTKTDTAGNYKFQNLPTGNFFVYAALDKNNNSKADTDKELYGFLKDTVKLNENTSQLSFSLQRLNALPLSIKTNRHFGKYYDITFNKPITSYQLESHNDTPLVHHLYAPDKIRIYNTKATYGDSTKVVVHANDSINSNLKQNIKVYFNESDLDGDKLNQEITPSSSYVTNNFELKATFNKPIATYQAEKVILQKDSLNKFSLPDSILTWNSSKTEISWSLNASNFIKPGEQFKAIFESGAFISIESDTSSVIQKTFQVAKSEDSGIIEGTIATDAPNFILQLLNNQGKVIRELYNIKKYTFNNLDAGNYKVRMIVDTNNNKRLDVGNILTRTSSETIIFYTDPSSKSKNISVKKNWEIGDINISHTVNNNY</sequence>
<dbReference type="Pfam" id="PF13205">
    <property type="entry name" value="Big_5"/>
    <property type="match status" value="1"/>
</dbReference>
<dbReference type="OrthoDB" id="9809989at2"/>
<name>A0A150XYC9_9BACT</name>
<evidence type="ECO:0000256" key="2">
    <source>
        <dbReference type="SAM" id="SignalP"/>
    </source>
</evidence>
<gene>
    <name evidence="4" type="ORF">AWN68_02395</name>
</gene>
<evidence type="ECO:0000313" key="5">
    <source>
        <dbReference type="Proteomes" id="UP000075615"/>
    </source>
</evidence>
<dbReference type="SUPFAM" id="SSF49478">
    <property type="entry name" value="Cna protein B-type domain"/>
    <property type="match status" value="1"/>
</dbReference>
<dbReference type="InterPro" id="IPR032812">
    <property type="entry name" value="SbsA_Ig"/>
</dbReference>
<dbReference type="AlphaFoldDB" id="A0A150XYC9"/>
<evidence type="ECO:0000259" key="3">
    <source>
        <dbReference type="Pfam" id="PF13205"/>
    </source>
</evidence>
<keyword evidence="1 2" id="KW-0732">Signal</keyword>
<dbReference type="STRING" id="296218.AWN68_02395"/>
<reference evidence="4 5" key="1">
    <citation type="submission" date="2016-01" db="EMBL/GenBank/DDBJ databases">
        <title>Genome sequencing of Roseivirga echinicomitans KMM 6058.</title>
        <authorList>
            <person name="Selvaratnam C."/>
            <person name="Thevarajoo S."/>
            <person name="Goh K.M."/>
            <person name="Ee R."/>
            <person name="Chan K.-G."/>
            <person name="Chong C.S."/>
        </authorList>
    </citation>
    <scope>NUCLEOTIDE SEQUENCE [LARGE SCALE GENOMIC DNA]</scope>
    <source>
        <strain evidence="4 5">KMM 6058</strain>
    </source>
</reference>
<accession>A0A150XYC9</accession>
<feature type="chain" id="PRO_5007575379" description="SbsA Ig-like domain-containing protein" evidence="2">
    <location>
        <begin position="20"/>
        <end position="545"/>
    </location>
</feature>
<proteinExistence type="predicted"/>
<evidence type="ECO:0000313" key="4">
    <source>
        <dbReference type="EMBL" id="KYG83676.1"/>
    </source>
</evidence>
<feature type="domain" description="SbsA Ig-like" evidence="3">
    <location>
        <begin position="30"/>
        <end position="129"/>
    </location>
</feature>
<feature type="signal peptide" evidence="2">
    <location>
        <begin position="1"/>
        <end position="19"/>
    </location>
</feature>
<dbReference type="Proteomes" id="UP000075615">
    <property type="component" value="Unassembled WGS sequence"/>
</dbReference>
<comment type="caution">
    <text evidence="4">The sequence shown here is derived from an EMBL/GenBank/DDBJ whole genome shotgun (WGS) entry which is preliminary data.</text>
</comment>
<protein>
    <recommendedName>
        <fullName evidence="3">SbsA Ig-like domain-containing protein</fullName>
    </recommendedName>
</protein>
<dbReference type="PROSITE" id="PS51257">
    <property type="entry name" value="PROKAR_LIPOPROTEIN"/>
    <property type="match status" value="1"/>
</dbReference>
<dbReference type="RefSeq" id="WP_068410924.1">
    <property type="nucleotide sequence ID" value="NZ_LRDB01000001.1"/>
</dbReference>
<evidence type="ECO:0000256" key="1">
    <source>
        <dbReference type="ARBA" id="ARBA00022729"/>
    </source>
</evidence>
<organism evidence="4 5">
    <name type="scientific">Roseivirga echinicomitans</name>
    <dbReference type="NCBI Taxonomy" id="296218"/>
    <lineage>
        <taxon>Bacteria</taxon>
        <taxon>Pseudomonadati</taxon>
        <taxon>Bacteroidota</taxon>
        <taxon>Cytophagia</taxon>
        <taxon>Cytophagales</taxon>
        <taxon>Roseivirgaceae</taxon>
        <taxon>Roseivirga</taxon>
    </lineage>
</organism>
<keyword evidence="5" id="KW-1185">Reference proteome</keyword>
<dbReference type="Gene3D" id="2.60.40.10">
    <property type="entry name" value="Immunoglobulins"/>
    <property type="match status" value="1"/>
</dbReference>